<protein>
    <submittedName>
        <fullName evidence="3">Heme-binding domain-containing protein</fullName>
    </submittedName>
</protein>
<sequence>MIRKILLVLLVALIVIQFIPIDTDVPEVEASKDFIAMTNPPQEVSIILKQACYDCHSYETVYPWYSNIAPVKFWLKDHINDGRKHLNFSEWGNYETKRQNHKLEELMEEVGEGEMPLDSYTWTHEEARLTQDQVNSLVSWVKNGPFISTK</sequence>
<dbReference type="Proteomes" id="UP001139409">
    <property type="component" value="Unassembled WGS sequence"/>
</dbReference>
<dbReference type="SMART" id="SM01235">
    <property type="entry name" value="Haem_bd"/>
    <property type="match status" value="1"/>
</dbReference>
<dbReference type="AlphaFoldDB" id="A0A9X1L131"/>
<comment type="caution">
    <text evidence="3">The sequence shown here is derived from an EMBL/GenBank/DDBJ whole genome shotgun (WGS) entry which is preliminary data.</text>
</comment>
<reference evidence="3" key="1">
    <citation type="submission" date="2021-09" db="EMBL/GenBank/DDBJ databases">
        <title>Fulvivirga sp. isolated from coastal sediment.</title>
        <authorList>
            <person name="Yu H."/>
        </authorList>
    </citation>
    <scope>NUCLEOTIDE SEQUENCE</scope>
    <source>
        <strain evidence="3">1062</strain>
    </source>
</reference>
<evidence type="ECO:0000313" key="5">
    <source>
        <dbReference type="Proteomes" id="UP001139409"/>
    </source>
</evidence>
<dbReference type="Pfam" id="PF14376">
    <property type="entry name" value="Haem_bd"/>
    <property type="match status" value="1"/>
</dbReference>
<accession>A0A9X1L131</accession>
<dbReference type="EMBL" id="JAIXNE010000003">
    <property type="protein sequence ID" value="MCA6076501.1"/>
    <property type="molecule type" value="Genomic_DNA"/>
</dbReference>
<name>A0A9X1L131_9BACT</name>
<proteinExistence type="predicted"/>
<feature type="domain" description="Haem-binding" evidence="1">
    <location>
        <begin position="10"/>
        <end position="145"/>
    </location>
</feature>
<dbReference type="EMBL" id="JAIXNE010000004">
    <property type="protein sequence ID" value="MCA6077629.1"/>
    <property type="molecule type" value="Genomic_DNA"/>
</dbReference>
<gene>
    <name evidence="2" type="ORF">LDX50_10615</name>
    <name evidence="3" type="ORF">LDX50_16585</name>
    <name evidence="4" type="ORF">LDX50_22305</name>
</gene>
<organism evidence="3 5">
    <name type="scientific">Fulvivirga sedimenti</name>
    <dbReference type="NCBI Taxonomy" id="2879465"/>
    <lineage>
        <taxon>Bacteria</taxon>
        <taxon>Pseudomonadati</taxon>
        <taxon>Bacteroidota</taxon>
        <taxon>Cytophagia</taxon>
        <taxon>Cytophagales</taxon>
        <taxon>Fulvivirgaceae</taxon>
        <taxon>Fulvivirga</taxon>
    </lineage>
</organism>
<dbReference type="RefSeq" id="WP_225698427.1">
    <property type="nucleotide sequence ID" value="NZ_JAIXNE010000002.1"/>
</dbReference>
<evidence type="ECO:0000313" key="3">
    <source>
        <dbReference type="EMBL" id="MCA6076501.1"/>
    </source>
</evidence>
<evidence type="ECO:0000259" key="1">
    <source>
        <dbReference type="SMART" id="SM01235"/>
    </source>
</evidence>
<evidence type="ECO:0000313" key="2">
    <source>
        <dbReference type="EMBL" id="MCA6075324.1"/>
    </source>
</evidence>
<dbReference type="EMBL" id="JAIXNE010000002">
    <property type="protein sequence ID" value="MCA6075324.1"/>
    <property type="molecule type" value="Genomic_DNA"/>
</dbReference>
<evidence type="ECO:0000313" key="4">
    <source>
        <dbReference type="EMBL" id="MCA6077629.1"/>
    </source>
</evidence>
<keyword evidence="5" id="KW-1185">Reference proteome</keyword>
<dbReference type="InterPro" id="IPR025992">
    <property type="entry name" value="Haem-bd"/>
</dbReference>